<feature type="coiled-coil region" evidence="1">
    <location>
        <begin position="2"/>
        <end position="101"/>
    </location>
</feature>
<protein>
    <submittedName>
        <fullName evidence="2">Uncharacterized protein</fullName>
    </submittedName>
</protein>
<evidence type="ECO:0000256" key="1">
    <source>
        <dbReference type="SAM" id="Coils"/>
    </source>
</evidence>
<keyword evidence="1" id="KW-0175">Coiled coil</keyword>
<organism evidence="2">
    <name type="scientific">viral metagenome</name>
    <dbReference type="NCBI Taxonomy" id="1070528"/>
    <lineage>
        <taxon>unclassified sequences</taxon>
        <taxon>metagenomes</taxon>
        <taxon>organismal metagenomes</taxon>
    </lineage>
</organism>
<name>A0A6C0I4Z9_9ZZZZ</name>
<reference evidence="2" key="1">
    <citation type="journal article" date="2020" name="Nature">
        <title>Giant virus diversity and host interactions through global metagenomics.</title>
        <authorList>
            <person name="Schulz F."/>
            <person name="Roux S."/>
            <person name="Paez-Espino D."/>
            <person name="Jungbluth S."/>
            <person name="Walsh D.A."/>
            <person name="Denef V.J."/>
            <person name="McMahon K.D."/>
            <person name="Konstantinidis K.T."/>
            <person name="Eloe-Fadrosh E.A."/>
            <person name="Kyrpides N.C."/>
            <person name="Woyke T."/>
        </authorList>
    </citation>
    <scope>NUCLEOTIDE SEQUENCE</scope>
    <source>
        <strain evidence="2">GVMAG-M-3300023184-190</strain>
    </source>
</reference>
<accession>A0A6C0I4Z9</accession>
<sequence>MDANEINKIKLLEEENMKLRNELNETKEHLKKYTCPLRNKTYYEENKEKHKQKVKEYREKTNYVYEVSPEKKKEYARTAYLNKKEKLKKEKEENEKSMEENI</sequence>
<evidence type="ECO:0000313" key="2">
    <source>
        <dbReference type="EMBL" id="QHT87446.1"/>
    </source>
</evidence>
<dbReference type="AlphaFoldDB" id="A0A6C0I4Z9"/>
<proteinExistence type="predicted"/>
<dbReference type="EMBL" id="MN740089">
    <property type="protein sequence ID" value="QHT87446.1"/>
    <property type="molecule type" value="Genomic_DNA"/>
</dbReference>